<reference evidence="1 2" key="1">
    <citation type="submission" date="2021-12" db="EMBL/GenBank/DDBJ databases">
        <title>Genome sequencing of bacteria with rrn-lacking chromosome and rrn-plasmid.</title>
        <authorList>
            <person name="Anda M."/>
            <person name="Iwasaki W."/>
        </authorList>
    </citation>
    <scope>NUCLEOTIDE SEQUENCE [LARGE SCALE GENOMIC DNA]</scope>
    <source>
        <strain evidence="1 2">DSM 100852</strain>
    </source>
</reference>
<name>A0AAU9CJQ2_9BACT</name>
<dbReference type="EMBL" id="AP025314">
    <property type="protein sequence ID" value="BDD08112.1"/>
    <property type="molecule type" value="Genomic_DNA"/>
</dbReference>
<dbReference type="RefSeq" id="WP_338393388.1">
    <property type="nucleotide sequence ID" value="NZ_AP025314.1"/>
</dbReference>
<organism evidence="1 2">
    <name type="scientific">Fulvitalea axinellae</name>
    <dbReference type="NCBI Taxonomy" id="1182444"/>
    <lineage>
        <taxon>Bacteria</taxon>
        <taxon>Pseudomonadati</taxon>
        <taxon>Bacteroidota</taxon>
        <taxon>Cytophagia</taxon>
        <taxon>Cytophagales</taxon>
        <taxon>Persicobacteraceae</taxon>
        <taxon>Fulvitalea</taxon>
    </lineage>
</organism>
<sequence>MGLKEKRAIRDFQENKYNELKAELFTALGFTVDVEVDWDSLAKDEKVELYNSAIPDVYFAPQLEVYKDICQDDLGKEALMESLKTIRIRNANDIWSARDWCKFEDGVLTLDHETTTNSGNVEDRVYYLKELLESAL</sequence>
<dbReference type="Proteomes" id="UP001348817">
    <property type="component" value="Chromosome"/>
</dbReference>
<proteinExistence type="predicted"/>
<dbReference type="KEGG" id="fax:FUAX_05440"/>
<evidence type="ECO:0000313" key="1">
    <source>
        <dbReference type="EMBL" id="BDD08112.1"/>
    </source>
</evidence>
<gene>
    <name evidence="1" type="ORF">FUAX_05440</name>
</gene>
<protein>
    <submittedName>
        <fullName evidence="1">Uncharacterized protein</fullName>
    </submittedName>
</protein>
<keyword evidence="2" id="KW-1185">Reference proteome</keyword>
<evidence type="ECO:0000313" key="2">
    <source>
        <dbReference type="Proteomes" id="UP001348817"/>
    </source>
</evidence>
<dbReference type="AlphaFoldDB" id="A0AAU9CJQ2"/>
<accession>A0AAU9CJQ2</accession>